<accession>A0ABQ1QL60</accession>
<dbReference type="PRINTS" id="PR00038">
    <property type="entry name" value="HTHLUXR"/>
</dbReference>
<keyword evidence="1" id="KW-0805">Transcription regulation</keyword>
<gene>
    <name evidence="5" type="ORF">GCM10011358_14690</name>
</gene>
<name>A0ABQ1QL60_9RHOB</name>
<evidence type="ECO:0000256" key="2">
    <source>
        <dbReference type="ARBA" id="ARBA00023125"/>
    </source>
</evidence>
<comment type="caution">
    <text evidence="5">The sequence shown here is derived from an EMBL/GenBank/DDBJ whole genome shotgun (WGS) entry which is preliminary data.</text>
</comment>
<evidence type="ECO:0000256" key="1">
    <source>
        <dbReference type="ARBA" id="ARBA00023015"/>
    </source>
</evidence>
<protein>
    <recommendedName>
        <fullName evidence="4">HTH luxR-type domain-containing protein</fullName>
    </recommendedName>
</protein>
<dbReference type="PROSITE" id="PS50043">
    <property type="entry name" value="HTH_LUXR_2"/>
    <property type="match status" value="1"/>
</dbReference>
<keyword evidence="2" id="KW-0238">DNA-binding</keyword>
<dbReference type="InterPro" id="IPR000792">
    <property type="entry name" value="Tscrpt_reg_LuxR_C"/>
</dbReference>
<dbReference type="Pfam" id="PF03472">
    <property type="entry name" value="Autoind_bind"/>
    <property type="match status" value="1"/>
</dbReference>
<dbReference type="InterPro" id="IPR036693">
    <property type="entry name" value="TF_LuxR_autoind-bd_dom_sf"/>
</dbReference>
<organism evidence="5 6">
    <name type="scientific">Sinisalibacter lacisalsi</name>
    <dbReference type="NCBI Taxonomy" id="1526570"/>
    <lineage>
        <taxon>Bacteria</taxon>
        <taxon>Pseudomonadati</taxon>
        <taxon>Pseudomonadota</taxon>
        <taxon>Alphaproteobacteria</taxon>
        <taxon>Rhodobacterales</taxon>
        <taxon>Roseobacteraceae</taxon>
        <taxon>Sinisalibacter</taxon>
    </lineage>
</organism>
<dbReference type="CDD" id="cd06170">
    <property type="entry name" value="LuxR_C_like"/>
    <property type="match status" value="1"/>
</dbReference>
<evidence type="ECO:0000256" key="3">
    <source>
        <dbReference type="ARBA" id="ARBA00023163"/>
    </source>
</evidence>
<dbReference type="InterPro" id="IPR016032">
    <property type="entry name" value="Sig_transdc_resp-reg_C-effctor"/>
</dbReference>
<keyword evidence="3" id="KW-0804">Transcription</keyword>
<dbReference type="InterPro" id="IPR036388">
    <property type="entry name" value="WH-like_DNA-bd_sf"/>
</dbReference>
<dbReference type="PANTHER" id="PTHR44688:SF16">
    <property type="entry name" value="DNA-BINDING TRANSCRIPTIONAL ACTIVATOR DEVR_DOSR"/>
    <property type="match status" value="1"/>
</dbReference>
<dbReference type="EMBL" id="BMGI01000002">
    <property type="protein sequence ID" value="GGD31693.1"/>
    <property type="molecule type" value="Genomic_DNA"/>
</dbReference>
<evidence type="ECO:0000313" key="5">
    <source>
        <dbReference type="EMBL" id="GGD31693.1"/>
    </source>
</evidence>
<sequence length="227" mass="25589">MADFGFDRLIYGYTRFGKPGALGDFEDAVFLNNHDPEYFNRFIGERMFLKAPILRWARDHIGACSWGEIWRDAESLSEAERRVIAFNRAMNVSAGYSISFPAPSPRSFALISLSARRGLSQDDVDATWANHGREIEAMNNMAHLKILSLPNTTRRGRLTRRQREVLEWVGDGKSNQDIAVILGVSVPTVEKHLRLAREKLGVDTTAQAILKAAFLNQIHIGEYALAR</sequence>
<reference evidence="6" key="1">
    <citation type="journal article" date="2019" name="Int. J. Syst. Evol. Microbiol.">
        <title>The Global Catalogue of Microorganisms (GCM) 10K type strain sequencing project: providing services to taxonomists for standard genome sequencing and annotation.</title>
        <authorList>
            <consortium name="The Broad Institute Genomics Platform"/>
            <consortium name="The Broad Institute Genome Sequencing Center for Infectious Disease"/>
            <person name="Wu L."/>
            <person name="Ma J."/>
        </authorList>
    </citation>
    <scope>NUCLEOTIDE SEQUENCE [LARGE SCALE GENOMIC DNA]</scope>
    <source>
        <strain evidence="6">CGMCC 1.12922</strain>
    </source>
</reference>
<dbReference type="Pfam" id="PF00196">
    <property type="entry name" value="GerE"/>
    <property type="match status" value="1"/>
</dbReference>
<keyword evidence="6" id="KW-1185">Reference proteome</keyword>
<dbReference type="SUPFAM" id="SSF75516">
    <property type="entry name" value="Pheromone-binding domain of LuxR-like quorum-sensing transcription factors"/>
    <property type="match status" value="1"/>
</dbReference>
<feature type="domain" description="HTH luxR-type" evidence="4">
    <location>
        <begin position="151"/>
        <end position="216"/>
    </location>
</feature>
<dbReference type="SUPFAM" id="SSF46894">
    <property type="entry name" value="C-terminal effector domain of the bipartite response regulators"/>
    <property type="match status" value="1"/>
</dbReference>
<evidence type="ECO:0000313" key="6">
    <source>
        <dbReference type="Proteomes" id="UP000617355"/>
    </source>
</evidence>
<dbReference type="Gene3D" id="1.10.10.10">
    <property type="entry name" value="Winged helix-like DNA-binding domain superfamily/Winged helix DNA-binding domain"/>
    <property type="match status" value="1"/>
</dbReference>
<evidence type="ECO:0000259" key="4">
    <source>
        <dbReference type="PROSITE" id="PS50043"/>
    </source>
</evidence>
<dbReference type="Proteomes" id="UP000617355">
    <property type="component" value="Unassembled WGS sequence"/>
</dbReference>
<dbReference type="InterPro" id="IPR005143">
    <property type="entry name" value="TF_LuxR_autoind-bd_dom"/>
</dbReference>
<dbReference type="PANTHER" id="PTHR44688">
    <property type="entry name" value="DNA-BINDING TRANSCRIPTIONAL ACTIVATOR DEVR_DOSR"/>
    <property type="match status" value="1"/>
</dbReference>
<proteinExistence type="predicted"/>
<dbReference type="SMART" id="SM00421">
    <property type="entry name" value="HTH_LUXR"/>
    <property type="match status" value="1"/>
</dbReference>
<dbReference type="Gene3D" id="3.30.450.80">
    <property type="entry name" value="Transcription factor LuxR-like, autoinducer-binding domain"/>
    <property type="match status" value="1"/>
</dbReference>